<dbReference type="EMBL" id="WNZX01000012">
    <property type="protein sequence ID" value="MUG71972.1"/>
    <property type="molecule type" value="Genomic_DNA"/>
</dbReference>
<evidence type="ECO:0000313" key="1">
    <source>
        <dbReference type="EMBL" id="MUG71972.1"/>
    </source>
</evidence>
<dbReference type="GO" id="GO:0003677">
    <property type="term" value="F:DNA binding"/>
    <property type="evidence" value="ECO:0007669"/>
    <property type="project" value="InterPro"/>
</dbReference>
<comment type="caution">
    <text evidence="1">The sequence shown here is derived from an EMBL/GenBank/DDBJ whole genome shotgun (WGS) entry which is preliminary data.</text>
</comment>
<organism evidence="1 2">
    <name type="scientific">Paenibacillus validus</name>
    <dbReference type="NCBI Taxonomy" id="44253"/>
    <lineage>
        <taxon>Bacteria</taxon>
        <taxon>Bacillati</taxon>
        <taxon>Bacillota</taxon>
        <taxon>Bacilli</taxon>
        <taxon>Bacillales</taxon>
        <taxon>Paenibacillaceae</taxon>
        <taxon>Paenibacillus</taxon>
    </lineage>
</organism>
<name>A0A7X2ZBU5_9BACL</name>
<dbReference type="InterPro" id="IPR003735">
    <property type="entry name" value="Metal_Tscrpt_repr"/>
</dbReference>
<dbReference type="AlphaFoldDB" id="A0A7X2ZBU5"/>
<keyword evidence="2" id="KW-1185">Reference proteome</keyword>
<dbReference type="Proteomes" id="UP000450917">
    <property type="component" value="Unassembled WGS sequence"/>
</dbReference>
<proteinExistence type="predicted"/>
<protein>
    <submittedName>
        <fullName evidence="1">Metal-sensing transcriptional repressor</fullName>
    </submittedName>
</protein>
<sequence>MDETSKTLVSRLNRIEGQVRGI</sequence>
<dbReference type="GO" id="GO:0046872">
    <property type="term" value="F:metal ion binding"/>
    <property type="evidence" value="ECO:0007669"/>
    <property type="project" value="InterPro"/>
</dbReference>
<reference evidence="1 2" key="1">
    <citation type="submission" date="2019-11" db="EMBL/GenBank/DDBJ databases">
        <title>Draft genome sequences of five Paenibacillus species of dairy origin.</title>
        <authorList>
            <person name="Olajide A.M."/>
            <person name="Chen S."/>
            <person name="Lapointe G."/>
        </authorList>
    </citation>
    <scope>NUCLEOTIDE SEQUENCE [LARGE SCALE GENOMIC DNA]</scope>
    <source>
        <strain evidence="1 2">2CS3</strain>
    </source>
</reference>
<accession>A0A7X2ZBU5</accession>
<gene>
    <name evidence="1" type="ORF">GNP93_14975</name>
</gene>
<dbReference type="GO" id="GO:0006355">
    <property type="term" value="P:regulation of DNA-templated transcription"/>
    <property type="evidence" value="ECO:0007669"/>
    <property type="project" value="InterPro"/>
</dbReference>
<evidence type="ECO:0000313" key="2">
    <source>
        <dbReference type="Proteomes" id="UP000450917"/>
    </source>
</evidence>
<dbReference type="Pfam" id="PF02583">
    <property type="entry name" value="Trns_repr_metal"/>
    <property type="match status" value="1"/>
</dbReference>